<accession>A0A4S3J662</accession>
<dbReference type="VEuPathDB" id="FungiDB:EYZ11_010240"/>
<keyword evidence="2" id="KW-1185">Reference proteome</keyword>
<gene>
    <name evidence="1" type="ORF">EYZ11_010240</name>
</gene>
<evidence type="ECO:0000313" key="2">
    <source>
        <dbReference type="Proteomes" id="UP000308092"/>
    </source>
</evidence>
<protein>
    <submittedName>
        <fullName evidence="1">Uncharacterized protein</fullName>
    </submittedName>
</protein>
<reference evidence="1 2" key="1">
    <citation type="submission" date="2019-03" db="EMBL/GenBank/DDBJ databases">
        <title>The genome sequence of a newly discovered highly antifungal drug resistant Aspergillus species, Aspergillus tanneri NIH 1004.</title>
        <authorList>
            <person name="Mounaud S."/>
            <person name="Singh I."/>
            <person name="Joardar V."/>
            <person name="Pakala S."/>
            <person name="Pakala S."/>
            <person name="Venepally P."/>
            <person name="Hoover J."/>
            <person name="Nierman W."/>
            <person name="Chung J."/>
            <person name="Losada L."/>
        </authorList>
    </citation>
    <scope>NUCLEOTIDE SEQUENCE [LARGE SCALE GENOMIC DNA]</scope>
    <source>
        <strain evidence="1 2">NIH1004</strain>
    </source>
</reference>
<evidence type="ECO:0000313" key="1">
    <source>
        <dbReference type="EMBL" id="THC90305.1"/>
    </source>
</evidence>
<organism evidence="1 2">
    <name type="scientific">Aspergillus tanneri</name>
    <dbReference type="NCBI Taxonomy" id="1220188"/>
    <lineage>
        <taxon>Eukaryota</taxon>
        <taxon>Fungi</taxon>
        <taxon>Dikarya</taxon>
        <taxon>Ascomycota</taxon>
        <taxon>Pezizomycotina</taxon>
        <taxon>Eurotiomycetes</taxon>
        <taxon>Eurotiomycetidae</taxon>
        <taxon>Eurotiales</taxon>
        <taxon>Aspergillaceae</taxon>
        <taxon>Aspergillus</taxon>
        <taxon>Aspergillus subgen. Circumdati</taxon>
    </lineage>
</organism>
<dbReference type="Proteomes" id="UP000308092">
    <property type="component" value="Unassembled WGS sequence"/>
</dbReference>
<proteinExistence type="predicted"/>
<sequence length="70" mass="7777">MHRSPLRAEIFLQEFEGAIAKAFESMAEKAVSRLLQARFYIRGCSGEEPGDECLSGGGPKDMKVEFKLVL</sequence>
<dbReference type="AlphaFoldDB" id="A0A4S3J662"/>
<comment type="caution">
    <text evidence="1">The sequence shown here is derived from an EMBL/GenBank/DDBJ whole genome shotgun (WGS) entry which is preliminary data.</text>
</comment>
<dbReference type="EMBL" id="SOSA01000536">
    <property type="protein sequence ID" value="THC90305.1"/>
    <property type="molecule type" value="Genomic_DNA"/>
</dbReference>
<name>A0A4S3J662_9EURO</name>